<dbReference type="EMBL" id="JACVVK020000027">
    <property type="protein sequence ID" value="KAK7502163.1"/>
    <property type="molecule type" value="Genomic_DNA"/>
</dbReference>
<accession>A0ABD0LRQ5</accession>
<feature type="region of interest" description="Disordered" evidence="1">
    <location>
        <begin position="1"/>
        <end position="33"/>
    </location>
</feature>
<organism evidence="2 3">
    <name type="scientific">Batillaria attramentaria</name>
    <dbReference type="NCBI Taxonomy" id="370345"/>
    <lineage>
        <taxon>Eukaryota</taxon>
        <taxon>Metazoa</taxon>
        <taxon>Spiralia</taxon>
        <taxon>Lophotrochozoa</taxon>
        <taxon>Mollusca</taxon>
        <taxon>Gastropoda</taxon>
        <taxon>Caenogastropoda</taxon>
        <taxon>Sorbeoconcha</taxon>
        <taxon>Cerithioidea</taxon>
        <taxon>Batillariidae</taxon>
        <taxon>Batillaria</taxon>
    </lineage>
</organism>
<protein>
    <submittedName>
        <fullName evidence="2">Uncharacterized protein</fullName>
    </submittedName>
</protein>
<evidence type="ECO:0000256" key="1">
    <source>
        <dbReference type="SAM" id="MobiDB-lite"/>
    </source>
</evidence>
<sequence>MIVNSRRTCHDPGGGGEDAVTGSRRQKRDITQGKHCGKIRLSIKVGPRSQHGYKPRFHWAVERAVTRGRSSVTSHHGEPMGKAWLGRLSGRRVHTRTHAEVAVSYWHAVLMLSFRSPFPTRQHLLSCAL</sequence>
<comment type="caution">
    <text evidence="2">The sequence shown here is derived from an EMBL/GenBank/DDBJ whole genome shotgun (WGS) entry which is preliminary data.</text>
</comment>
<keyword evidence="3" id="KW-1185">Reference proteome</keyword>
<evidence type="ECO:0000313" key="2">
    <source>
        <dbReference type="EMBL" id="KAK7502163.1"/>
    </source>
</evidence>
<evidence type="ECO:0000313" key="3">
    <source>
        <dbReference type="Proteomes" id="UP001519460"/>
    </source>
</evidence>
<dbReference type="AlphaFoldDB" id="A0ABD0LRQ5"/>
<name>A0ABD0LRQ5_9CAEN</name>
<gene>
    <name evidence="2" type="ORF">BaRGS_00006527</name>
</gene>
<dbReference type="Proteomes" id="UP001519460">
    <property type="component" value="Unassembled WGS sequence"/>
</dbReference>
<proteinExistence type="predicted"/>
<reference evidence="2 3" key="1">
    <citation type="journal article" date="2023" name="Sci. Data">
        <title>Genome assembly of the Korean intertidal mud-creeper Batillaria attramentaria.</title>
        <authorList>
            <person name="Patra A.K."/>
            <person name="Ho P.T."/>
            <person name="Jun S."/>
            <person name="Lee S.J."/>
            <person name="Kim Y."/>
            <person name="Won Y.J."/>
        </authorList>
    </citation>
    <scope>NUCLEOTIDE SEQUENCE [LARGE SCALE GENOMIC DNA]</scope>
    <source>
        <strain evidence="2">Wonlab-2016</strain>
    </source>
</reference>